<dbReference type="PATRIC" id="fig|1648404.4.peg.2687"/>
<accession>A0A0H4VIJ5</accession>
<dbReference type="InterPro" id="IPR021836">
    <property type="entry name" value="DUF3429"/>
</dbReference>
<keyword evidence="3" id="KW-1185">Reference proteome</keyword>
<evidence type="ECO:0008006" key="4">
    <source>
        <dbReference type="Google" id="ProtNLM"/>
    </source>
</evidence>
<sequence>MASIPHFARISGIAGLFPQLACAAAVWIGPEEWRWTALAFGWAYAAIIFTFLGGTWWGMASASPDEARRAPRWIWIAAIAPSMIALATYLPWVVGGTWPAPSLFVLGVAIVLSPLVDQRMVTVRPSWWMMLRVPLSLGLGGATLAIALS</sequence>
<keyword evidence="1" id="KW-0472">Membrane</keyword>
<keyword evidence="1" id="KW-0812">Transmembrane</keyword>
<dbReference type="OrthoDB" id="5297436at2"/>
<feature type="transmembrane region" description="Helical" evidence="1">
    <location>
        <begin position="128"/>
        <end position="148"/>
    </location>
</feature>
<feature type="transmembrane region" description="Helical" evidence="1">
    <location>
        <begin position="98"/>
        <end position="116"/>
    </location>
</feature>
<dbReference type="KEGG" id="ery:CP97_12930"/>
<evidence type="ECO:0000256" key="1">
    <source>
        <dbReference type="SAM" id="Phobius"/>
    </source>
</evidence>
<proteinExistence type="predicted"/>
<organism evidence="2 3">
    <name type="scientific">Aurantiacibacter atlanticus</name>
    <dbReference type="NCBI Taxonomy" id="1648404"/>
    <lineage>
        <taxon>Bacteria</taxon>
        <taxon>Pseudomonadati</taxon>
        <taxon>Pseudomonadota</taxon>
        <taxon>Alphaproteobacteria</taxon>
        <taxon>Sphingomonadales</taxon>
        <taxon>Erythrobacteraceae</taxon>
        <taxon>Aurantiacibacter</taxon>
    </lineage>
</organism>
<reference evidence="3" key="2">
    <citation type="submission" date="2015-04" db="EMBL/GenBank/DDBJ databases">
        <title>The complete genome sequence of Erythrobacter sp. s21-N3.</title>
        <authorList>
            <person name="Zhuang L."/>
            <person name="Liu Y."/>
            <person name="Shao Z."/>
        </authorList>
    </citation>
    <scope>NUCLEOTIDE SEQUENCE [LARGE SCALE GENOMIC DNA]</scope>
    <source>
        <strain evidence="3">s21-N3</strain>
    </source>
</reference>
<dbReference type="STRING" id="1648404.CP97_12930"/>
<dbReference type="RefSeq" id="WP_048886292.1">
    <property type="nucleotide sequence ID" value="NZ_CP011310.1"/>
</dbReference>
<evidence type="ECO:0000313" key="2">
    <source>
        <dbReference type="EMBL" id="AKQ42749.1"/>
    </source>
</evidence>
<name>A0A0H4VIJ5_9SPHN</name>
<protein>
    <recommendedName>
        <fullName evidence="4">DUF3429 domain-containing protein</fullName>
    </recommendedName>
</protein>
<keyword evidence="1" id="KW-1133">Transmembrane helix</keyword>
<feature type="transmembrane region" description="Helical" evidence="1">
    <location>
        <begin position="72"/>
        <end position="92"/>
    </location>
</feature>
<dbReference type="EMBL" id="CP011310">
    <property type="protein sequence ID" value="AKQ42749.1"/>
    <property type="molecule type" value="Genomic_DNA"/>
</dbReference>
<feature type="transmembrane region" description="Helical" evidence="1">
    <location>
        <begin position="39"/>
        <end position="60"/>
    </location>
</feature>
<dbReference type="Pfam" id="PF11911">
    <property type="entry name" value="DUF3429"/>
    <property type="match status" value="1"/>
</dbReference>
<gene>
    <name evidence="2" type="ORF">CP97_12930</name>
</gene>
<dbReference type="AlphaFoldDB" id="A0A0H4VIJ5"/>
<evidence type="ECO:0000313" key="3">
    <source>
        <dbReference type="Proteomes" id="UP000059113"/>
    </source>
</evidence>
<dbReference type="Proteomes" id="UP000059113">
    <property type="component" value="Chromosome"/>
</dbReference>
<reference evidence="2 3" key="1">
    <citation type="journal article" date="2015" name="Int. J. Syst. Evol. Microbiol.">
        <title>Erythrobacter atlanticus sp. nov., a bacterium from ocean sediment able to degrade polycyclic aromatic hydrocarbons.</title>
        <authorList>
            <person name="Zhuang L."/>
            <person name="Liu Y."/>
            <person name="Wang L."/>
            <person name="Wang W."/>
            <person name="Shao Z."/>
        </authorList>
    </citation>
    <scope>NUCLEOTIDE SEQUENCE [LARGE SCALE GENOMIC DNA]</scope>
    <source>
        <strain evidence="3">s21-N3</strain>
    </source>
</reference>